<dbReference type="PANTHER" id="PTHR37366">
    <property type="entry name" value="SPERM ACROSOME MEMBRANE-ASSOCIATED PROTEIN 6"/>
    <property type="match status" value="1"/>
</dbReference>
<dbReference type="EMBL" id="JH168170">
    <property type="protein sequence ID" value="EHB03796.1"/>
    <property type="molecule type" value="Genomic_DNA"/>
</dbReference>
<dbReference type="Proteomes" id="UP000006813">
    <property type="component" value="Unassembled WGS sequence"/>
</dbReference>
<name>G5B3D5_HETGA</name>
<organism evidence="1 2">
    <name type="scientific">Heterocephalus glaber</name>
    <name type="common">Naked mole rat</name>
    <dbReference type="NCBI Taxonomy" id="10181"/>
    <lineage>
        <taxon>Eukaryota</taxon>
        <taxon>Metazoa</taxon>
        <taxon>Chordata</taxon>
        <taxon>Craniata</taxon>
        <taxon>Vertebrata</taxon>
        <taxon>Euteleostomi</taxon>
        <taxon>Mammalia</taxon>
        <taxon>Eutheria</taxon>
        <taxon>Euarchontoglires</taxon>
        <taxon>Glires</taxon>
        <taxon>Rodentia</taxon>
        <taxon>Hystricomorpha</taxon>
        <taxon>Bathyergidae</taxon>
        <taxon>Heterocephalus</taxon>
    </lineage>
</organism>
<evidence type="ECO:0000313" key="1">
    <source>
        <dbReference type="EMBL" id="EHB03796.1"/>
    </source>
</evidence>
<dbReference type="PANTHER" id="PTHR37366:SF1">
    <property type="entry name" value="SPERM ACROSOME MEMBRANE-ASSOCIATED PROTEIN 6"/>
    <property type="match status" value="1"/>
</dbReference>
<dbReference type="GO" id="GO:0007342">
    <property type="term" value="P:fusion of sperm to egg plasma membrane involved in single fertilization"/>
    <property type="evidence" value="ECO:0007669"/>
    <property type="project" value="InterPro"/>
</dbReference>
<dbReference type="InParanoid" id="G5B3D5"/>
<gene>
    <name evidence="1" type="ORF">GW7_06237</name>
</gene>
<sequence>MTLSLQEEAVARGSFEVAFPAAAEKMKRAILQLKKVQPCIPPCGEGAGDRAASGDVGGGLRCDPVSSVQDVTVGRGDQAMFSCVVGFPLAEEEIAYSWSFAGGGVSRGAGGRLRGVATGSSV</sequence>
<dbReference type="AlphaFoldDB" id="G5B3D5"/>
<accession>G5B3D5</accession>
<evidence type="ECO:0000313" key="2">
    <source>
        <dbReference type="Proteomes" id="UP000006813"/>
    </source>
</evidence>
<reference evidence="1 2" key="1">
    <citation type="journal article" date="2011" name="Nature">
        <title>Genome sequencing reveals insights into physiology and longevity of the naked mole rat.</title>
        <authorList>
            <person name="Kim E.B."/>
            <person name="Fang X."/>
            <person name="Fushan A.A."/>
            <person name="Huang Z."/>
            <person name="Lobanov A.V."/>
            <person name="Han L."/>
            <person name="Marino S.M."/>
            <person name="Sun X."/>
            <person name="Turanov A.A."/>
            <person name="Yang P."/>
            <person name="Yim S.H."/>
            <person name="Zhao X."/>
            <person name="Kasaikina M.V."/>
            <person name="Stoletzki N."/>
            <person name="Peng C."/>
            <person name="Polak P."/>
            <person name="Xiong Z."/>
            <person name="Kiezun A."/>
            <person name="Zhu Y."/>
            <person name="Chen Y."/>
            <person name="Kryukov G.V."/>
            <person name="Zhang Q."/>
            <person name="Peshkin L."/>
            <person name="Yang L."/>
            <person name="Bronson R.T."/>
            <person name="Buffenstein R."/>
            <person name="Wang B."/>
            <person name="Han C."/>
            <person name="Li Q."/>
            <person name="Chen L."/>
            <person name="Zhao W."/>
            <person name="Sunyaev S.R."/>
            <person name="Park T.J."/>
            <person name="Zhang G."/>
            <person name="Wang J."/>
            <person name="Gladyshev V.N."/>
        </authorList>
    </citation>
    <scope>NUCLEOTIDE SEQUENCE [LARGE SCALE GENOMIC DNA]</scope>
</reference>
<dbReference type="STRING" id="10181.G5B3D5"/>
<proteinExistence type="predicted"/>
<dbReference type="InterPro" id="IPR034549">
    <property type="entry name" value="SPACA6"/>
</dbReference>
<protein>
    <submittedName>
        <fullName evidence="1">Uncharacterized protein</fullName>
    </submittedName>
</protein>